<evidence type="ECO:0000313" key="1">
    <source>
        <dbReference type="EMBL" id="SDO88068.1"/>
    </source>
</evidence>
<dbReference type="OrthoDB" id="1754873at2"/>
<organism evidence="1 2">
    <name type="scientific">Clostridium gasigenes</name>
    <dbReference type="NCBI Taxonomy" id="94869"/>
    <lineage>
        <taxon>Bacteria</taxon>
        <taxon>Bacillati</taxon>
        <taxon>Bacillota</taxon>
        <taxon>Clostridia</taxon>
        <taxon>Eubacteriales</taxon>
        <taxon>Clostridiaceae</taxon>
        <taxon>Clostridium</taxon>
    </lineage>
</organism>
<dbReference type="AlphaFoldDB" id="A0A1H0N5Z8"/>
<dbReference type="STRING" id="94869.SAMN04488529_101702"/>
<reference evidence="1 2" key="1">
    <citation type="submission" date="2016-10" db="EMBL/GenBank/DDBJ databases">
        <authorList>
            <person name="de Groot N.N."/>
        </authorList>
    </citation>
    <scope>NUCLEOTIDE SEQUENCE [LARGE SCALE GENOMIC DNA]</scope>
    <source>
        <strain evidence="1 2">DSM 12272</strain>
    </source>
</reference>
<gene>
    <name evidence="1" type="ORF">SAMN04488529_101702</name>
</gene>
<dbReference type="RefSeq" id="WP_089965871.1">
    <property type="nucleotide sequence ID" value="NZ_FNJM01000001.1"/>
</dbReference>
<protein>
    <submittedName>
        <fullName evidence="1">Uncharacterized protein</fullName>
    </submittedName>
</protein>
<evidence type="ECO:0000313" key="2">
    <source>
        <dbReference type="Proteomes" id="UP000198597"/>
    </source>
</evidence>
<name>A0A1H0N5Z8_9CLOT</name>
<dbReference type="EMBL" id="FNJM01000001">
    <property type="protein sequence ID" value="SDO88068.1"/>
    <property type="molecule type" value="Genomic_DNA"/>
</dbReference>
<sequence>MTAPIALLKFNLQERQYPYFNEEELQMLLETNDNNVLKASFKGCTLKATADDGINVGPIKTASNREYWIGMADQYKAEYERSLSSINNGVGYKTSMKRADGQ</sequence>
<proteinExistence type="predicted"/>
<accession>A0A1H0N5Z8</accession>
<keyword evidence="2" id="KW-1185">Reference proteome</keyword>
<dbReference type="Proteomes" id="UP000198597">
    <property type="component" value="Unassembled WGS sequence"/>
</dbReference>